<dbReference type="InParanoid" id="E2AXM0"/>
<feature type="non-terminal residue" evidence="1">
    <location>
        <position position="67"/>
    </location>
</feature>
<reference evidence="1 2" key="1">
    <citation type="journal article" date="2010" name="Science">
        <title>Genomic comparison of the ants Camponotus floridanus and Harpegnathos saltator.</title>
        <authorList>
            <person name="Bonasio R."/>
            <person name="Zhang G."/>
            <person name="Ye C."/>
            <person name="Mutti N.S."/>
            <person name="Fang X."/>
            <person name="Qin N."/>
            <person name="Donahue G."/>
            <person name="Yang P."/>
            <person name="Li Q."/>
            <person name="Li C."/>
            <person name="Zhang P."/>
            <person name="Huang Z."/>
            <person name="Berger S.L."/>
            <person name="Reinberg D."/>
            <person name="Wang J."/>
            <person name="Liebig J."/>
        </authorList>
    </citation>
    <scope>NUCLEOTIDE SEQUENCE [LARGE SCALE GENOMIC DNA]</scope>
    <source>
        <strain evidence="2">C129</strain>
    </source>
</reference>
<protein>
    <recommendedName>
        <fullName evidence="3">MULE transposase domain-containing protein</fullName>
    </recommendedName>
</protein>
<proteinExistence type="predicted"/>
<feature type="non-terminal residue" evidence="1">
    <location>
        <position position="1"/>
    </location>
</feature>
<dbReference type="AlphaFoldDB" id="E2AXM0"/>
<gene>
    <name evidence="1" type="ORF">EAG_12629</name>
</gene>
<name>E2AXM0_CAMFO</name>
<organism evidence="2">
    <name type="scientific">Camponotus floridanus</name>
    <name type="common">Florida carpenter ant</name>
    <dbReference type="NCBI Taxonomy" id="104421"/>
    <lineage>
        <taxon>Eukaryota</taxon>
        <taxon>Metazoa</taxon>
        <taxon>Ecdysozoa</taxon>
        <taxon>Arthropoda</taxon>
        <taxon>Hexapoda</taxon>
        <taxon>Insecta</taxon>
        <taxon>Pterygota</taxon>
        <taxon>Neoptera</taxon>
        <taxon>Endopterygota</taxon>
        <taxon>Hymenoptera</taxon>
        <taxon>Apocrita</taxon>
        <taxon>Aculeata</taxon>
        <taxon>Formicoidea</taxon>
        <taxon>Formicidae</taxon>
        <taxon>Formicinae</taxon>
        <taxon>Camponotus</taxon>
    </lineage>
</organism>
<dbReference type="EMBL" id="GL443601">
    <property type="protein sequence ID" value="EFN61818.1"/>
    <property type="molecule type" value="Genomic_DNA"/>
</dbReference>
<sequence>IAVVFVLCEVRSGSPYKAMWEKIVSLVPALSENLKFIMADYEKATITVMNQQFSNASIHSCWFHYLQ</sequence>
<evidence type="ECO:0008006" key="3">
    <source>
        <dbReference type="Google" id="ProtNLM"/>
    </source>
</evidence>
<evidence type="ECO:0000313" key="2">
    <source>
        <dbReference type="Proteomes" id="UP000000311"/>
    </source>
</evidence>
<evidence type="ECO:0000313" key="1">
    <source>
        <dbReference type="EMBL" id="EFN61818.1"/>
    </source>
</evidence>
<dbReference type="Proteomes" id="UP000000311">
    <property type="component" value="Unassembled WGS sequence"/>
</dbReference>
<accession>E2AXM0</accession>
<keyword evidence="2" id="KW-1185">Reference proteome</keyword>